<dbReference type="RefSeq" id="WP_216238904.1">
    <property type="nucleotide sequence ID" value="NZ_JABACJ020000001.1"/>
</dbReference>
<name>A0ABS6CZ27_9FIRM</name>
<evidence type="ECO:0000313" key="1">
    <source>
        <dbReference type="EMBL" id="MBU3874582.1"/>
    </source>
</evidence>
<gene>
    <name evidence="1" type="ORF">HGO97_001990</name>
</gene>
<dbReference type="EMBL" id="JABACJ020000001">
    <property type="protein sequence ID" value="MBU3874582.1"/>
    <property type="molecule type" value="Genomic_DNA"/>
</dbReference>
<accession>A0ABS6CZ27</accession>
<keyword evidence="2" id="KW-1185">Reference proteome</keyword>
<evidence type="ECO:0000313" key="2">
    <source>
        <dbReference type="Proteomes" id="UP000723714"/>
    </source>
</evidence>
<comment type="caution">
    <text evidence="1">The sequence shown here is derived from an EMBL/GenBank/DDBJ whole genome shotgun (WGS) entry which is preliminary data.</text>
</comment>
<organism evidence="1 2">
    <name type="scientific">Faecalicatena faecalis</name>
    <dbReference type="NCBI Taxonomy" id="2726362"/>
    <lineage>
        <taxon>Bacteria</taxon>
        <taxon>Bacillati</taxon>
        <taxon>Bacillota</taxon>
        <taxon>Clostridia</taxon>
        <taxon>Lachnospirales</taxon>
        <taxon>Lachnospiraceae</taxon>
        <taxon>Faecalicatena</taxon>
    </lineage>
</organism>
<reference evidence="1 2" key="1">
    <citation type="submission" date="2021-06" db="EMBL/GenBank/DDBJ databases">
        <title>Faecalicatena sp. nov. isolated from porcine feces.</title>
        <authorList>
            <person name="Oh B.S."/>
            <person name="Lee J.H."/>
        </authorList>
    </citation>
    <scope>NUCLEOTIDE SEQUENCE [LARGE SCALE GENOMIC DNA]</scope>
    <source>
        <strain evidence="1 2">AGMB00832</strain>
    </source>
</reference>
<dbReference type="Proteomes" id="UP000723714">
    <property type="component" value="Unassembled WGS sequence"/>
</dbReference>
<sequence>MSNTCAATMKTTTSVNYEKKVSLFERFKKYLLENNEIICAGVITMNGGTYIPTNLRNR</sequence>
<proteinExistence type="predicted"/>
<protein>
    <submittedName>
        <fullName evidence="1">Uncharacterized protein</fullName>
    </submittedName>
</protein>